<keyword evidence="5 6" id="KW-0804">Transcription</keyword>
<name>A0A2G3E3N2_9FIRM</name>
<dbReference type="NCBIfam" id="TIGR01951">
    <property type="entry name" value="nusB"/>
    <property type="match status" value="1"/>
</dbReference>
<dbReference type="Gene3D" id="1.10.940.10">
    <property type="entry name" value="NusB-like"/>
    <property type="match status" value="1"/>
</dbReference>
<dbReference type="SUPFAM" id="SSF48013">
    <property type="entry name" value="NusB-like"/>
    <property type="match status" value="1"/>
</dbReference>
<sequence length="131" mass="15343">MTRRELRENAFLLLFRAEFHDSDAMKEQLELFEQKMKESDRAYIDGKVSDILEKKTDLDRMIDEVSEGWKTGRMGKVDLTILRLALYEIRYEEDIPYKVAVNEAVELAKRYGTDNSGSFVNGVLHKFETNE</sequence>
<protein>
    <recommendedName>
        <fullName evidence="6">Transcription antitermination protein NusB</fullName>
    </recommendedName>
    <alternativeName>
        <fullName evidence="6">Antitermination factor NusB</fullName>
    </alternativeName>
</protein>
<dbReference type="GO" id="GO:0003723">
    <property type="term" value="F:RNA binding"/>
    <property type="evidence" value="ECO:0007669"/>
    <property type="project" value="UniProtKB-UniRule"/>
</dbReference>
<dbReference type="EMBL" id="PDYG01000030">
    <property type="protein sequence ID" value="PHU37765.1"/>
    <property type="molecule type" value="Genomic_DNA"/>
</dbReference>
<dbReference type="GO" id="GO:0006353">
    <property type="term" value="P:DNA-templated transcription termination"/>
    <property type="evidence" value="ECO:0007669"/>
    <property type="project" value="UniProtKB-UniRule"/>
</dbReference>
<evidence type="ECO:0000259" key="7">
    <source>
        <dbReference type="Pfam" id="PF01029"/>
    </source>
</evidence>
<accession>A0A2G3E3N2</accession>
<proteinExistence type="inferred from homology"/>
<evidence type="ECO:0000256" key="1">
    <source>
        <dbReference type="ARBA" id="ARBA00005952"/>
    </source>
</evidence>
<reference evidence="8 9" key="2">
    <citation type="submission" date="2017-10" db="EMBL/GenBank/DDBJ databases">
        <authorList>
            <person name="Banno H."/>
            <person name="Chua N.-H."/>
        </authorList>
    </citation>
    <scope>NUCLEOTIDE SEQUENCE [LARGE SCALE GENOMIC DNA]</scope>
    <source>
        <strain evidence="8 9">JK623</strain>
    </source>
</reference>
<dbReference type="HAMAP" id="MF_00073">
    <property type="entry name" value="NusB"/>
    <property type="match status" value="1"/>
</dbReference>
<dbReference type="GO" id="GO:0031564">
    <property type="term" value="P:transcription antitermination"/>
    <property type="evidence" value="ECO:0007669"/>
    <property type="project" value="UniProtKB-KW"/>
</dbReference>
<comment type="caution">
    <text evidence="8">The sequence shown here is derived from an EMBL/GenBank/DDBJ whole genome shotgun (WGS) entry which is preliminary data.</text>
</comment>
<dbReference type="InterPro" id="IPR035926">
    <property type="entry name" value="NusB-like_sf"/>
</dbReference>
<gene>
    <name evidence="6 8" type="primary">nusB</name>
    <name evidence="8" type="ORF">CSX02_06080</name>
</gene>
<evidence type="ECO:0000256" key="4">
    <source>
        <dbReference type="ARBA" id="ARBA00023015"/>
    </source>
</evidence>
<evidence type="ECO:0000256" key="6">
    <source>
        <dbReference type="HAMAP-Rule" id="MF_00073"/>
    </source>
</evidence>
<comment type="similarity">
    <text evidence="1 6">Belongs to the NusB family.</text>
</comment>
<dbReference type="Pfam" id="PF01029">
    <property type="entry name" value="NusB"/>
    <property type="match status" value="1"/>
</dbReference>
<keyword evidence="9" id="KW-1185">Reference proteome</keyword>
<dbReference type="AlphaFoldDB" id="A0A2G3E3N2"/>
<dbReference type="PANTHER" id="PTHR11078">
    <property type="entry name" value="N UTILIZATION SUBSTANCE PROTEIN B-RELATED"/>
    <property type="match status" value="1"/>
</dbReference>
<keyword evidence="3 6" id="KW-0694">RNA-binding</keyword>
<dbReference type="Proteomes" id="UP000224563">
    <property type="component" value="Unassembled WGS sequence"/>
</dbReference>
<evidence type="ECO:0000256" key="2">
    <source>
        <dbReference type="ARBA" id="ARBA00022814"/>
    </source>
</evidence>
<evidence type="ECO:0000256" key="3">
    <source>
        <dbReference type="ARBA" id="ARBA00022884"/>
    </source>
</evidence>
<dbReference type="InterPro" id="IPR006027">
    <property type="entry name" value="NusB_RsmB_TIM44"/>
</dbReference>
<reference evidence="8 9" key="1">
    <citation type="submission" date="2017-10" db="EMBL/GenBank/DDBJ databases">
        <title>Resolving the taxonomy of Roseburia spp., Eubacterium rectale and Agathobacter spp. through phylogenomic analysis.</title>
        <authorList>
            <person name="Sheridan P.O."/>
            <person name="Walker A.W."/>
            <person name="Duncan S.H."/>
            <person name="Scott K.P."/>
            <person name="Toole P.W.O."/>
            <person name="Luis P."/>
            <person name="Flint H.J."/>
        </authorList>
    </citation>
    <scope>NUCLEOTIDE SEQUENCE [LARGE SCALE GENOMIC DNA]</scope>
    <source>
        <strain evidence="8 9">JK623</strain>
    </source>
</reference>
<evidence type="ECO:0000313" key="9">
    <source>
        <dbReference type="Proteomes" id="UP000224563"/>
    </source>
</evidence>
<feature type="domain" description="NusB/RsmB/TIM44" evidence="7">
    <location>
        <begin position="5"/>
        <end position="128"/>
    </location>
</feature>
<comment type="function">
    <text evidence="6">Involved in transcription antitermination. Required for transcription of ribosomal RNA (rRNA) genes. Binds specifically to the boxA antiterminator sequence of the ribosomal RNA (rrn) operons.</text>
</comment>
<keyword evidence="4 6" id="KW-0805">Transcription regulation</keyword>
<evidence type="ECO:0000256" key="5">
    <source>
        <dbReference type="ARBA" id="ARBA00023163"/>
    </source>
</evidence>
<keyword evidence="2 6" id="KW-0889">Transcription antitermination</keyword>
<dbReference type="RefSeq" id="WP_099386011.1">
    <property type="nucleotide sequence ID" value="NZ_JANSWH010000099.1"/>
</dbReference>
<dbReference type="GO" id="GO:0005829">
    <property type="term" value="C:cytosol"/>
    <property type="evidence" value="ECO:0007669"/>
    <property type="project" value="TreeGrafter"/>
</dbReference>
<dbReference type="InterPro" id="IPR011605">
    <property type="entry name" value="NusB_fam"/>
</dbReference>
<organism evidence="8 9">
    <name type="scientific">Agathobacter ruminis</name>
    <dbReference type="NCBI Taxonomy" id="1712665"/>
    <lineage>
        <taxon>Bacteria</taxon>
        <taxon>Bacillati</taxon>
        <taxon>Bacillota</taxon>
        <taxon>Clostridia</taxon>
        <taxon>Lachnospirales</taxon>
        <taxon>Lachnospiraceae</taxon>
        <taxon>Agathobacter</taxon>
    </lineage>
</organism>
<evidence type="ECO:0000313" key="8">
    <source>
        <dbReference type="EMBL" id="PHU37765.1"/>
    </source>
</evidence>
<dbReference type="PANTHER" id="PTHR11078:SF3">
    <property type="entry name" value="ANTITERMINATION NUSB DOMAIN-CONTAINING PROTEIN"/>
    <property type="match status" value="1"/>
</dbReference>